<keyword evidence="1" id="KW-0802">TPR repeat</keyword>
<accession>C8V950</accession>
<dbReference type="SUPFAM" id="SSF52540">
    <property type="entry name" value="P-loop containing nucleoside triphosphate hydrolases"/>
    <property type="match status" value="1"/>
</dbReference>
<evidence type="ECO:0000256" key="2">
    <source>
        <dbReference type="SAM" id="MobiDB-lite"/>
    </source>
</evidence>
<dbReference type="SUPFAM" id="SSF48452">
    <property type="entry name" value="TPR-like"/>
    <property type="match status" value="2"/>
</dbReference>
<dbReference type="InterPro" id="IPR011990">
    <property type="entry name" value="TPR-like_helical_dom_sf"/>
</dbReference>
<dbReference type="Gene3D" id="3.40.50.300">
    <property type="entry name" value="P-loop containing nucleotide triphosphate hydrolases"/>
    <property type="match status" value="1"/>
</dbReference>
<reference evidence="4" key="1">
    <citation type="journal article" date="2005" name="Nature">
        <title>Sequencing of Aspergillus nidulans and comparative analysis with A. fumigatus and A. oryzae.</title>
        <authorList>
            <person name="Galagan J.E."/>
            <person name="Calvo S.E."/>
            <person name="Cuomo C."/>
            <person name="Ma L.J."/>
            <person name="Wortman J.R."/>
            <person name="Batzoglou S."/>
            <person name="Lee S.I."/>
            <person name="Basturkmen M."/>
            <person name="Spevak C.C."/>
            <person name="Clutterbuck J."/>
            <person name="Kapitonov V."/>
            <person name="Jurka J."/>
            <person name="Scazzocchio C."/>
            <person name="Farman M."/>
            <person name="Butler J."/>
            <person name="Purcell S."/>
            <person name="Harris S."/>
            <person name="Braus G.H."/>
            <person name="Draht O."/>
            <person name="Busch S."/>
            <person name="D'Enfert C."/>
            <person name="Bouchier C."/>
            <person name="Goldman G.H."/>
            <person name="Bell-Pedersen D."/>
            <person name="Griffiths-Jones S."/>
            <person name="Doonan J.H."/>
            <person name="Yu J."/>
            <person name="Vienken K."/>
            <person name="Pain A."/>
            <person name="Freitag M."/>
            <person name="Selker E.U."/>
            <person name="Archer D.B."/>
            <person name="Penalva M.A."/>
            <person name="Oakley B.R."/>
            <person name="Momany M."/>
            <person name="Tanaka T."/>
            <person name="Kumagai T."/>
            <person name="Asai K."/>
            <person name="Machida M."/>
            <person name="Nierman W.C."/>
            <person name="Denning D.W."/>
            <person name="Caddick M."/>
            <person name="Hynes M."/>
            <person name="Paoletti M."/>
            <person name="Fischer R."/>
            <person name="Miller B."/>
            <person name="Dyer P."/>
            <person name="Sachs M.S."/>
            <person name="Osmani S.A."/>
            <person name="Birren B.W."/>
        </authorList>
    </citation>
    <scope>NUCLEOTIDE SEQUENCE [LARGE SCALE GENOMIC DNA]</scope>
    <source>
        <strain evidence="4">FGSC A4 / ATCC 38163 / CBS 112.46 / NRRL 194 / M139</strain>
    </source>
</reference>
<feature type="repeat" description="TPR" evidence="1">
    <location>
        <begin position="895"/>
        <end position="928"/>
    </location>
</feature>
<dbReference type="InterPro" id="IPR027417">
    <property type="entry name" value="P-loop_NTPase"/>
</dbReference>
<dbReference type="Gene3D" id="1.25.40.10">
    <property type="entry name" value="Tetratricopeptide repeat domain"/>
    <property type="match status" value="3"/>
</dbReference>
<reference evidence="4" key="2">
    <citation type="journal article" date="2009" name="Fungal Genet. Biol.">
        <title>The 2008 update of the Aspergillus nidulans genome annotation: a community effort.</title>
        <authorList>
            <person name="Wortman J.R."/>
            <person name="Gilsenan J.M."/>
            <person name="Joardar V."/>
            <person name="Deegan J."/>
            <person name="Clutterbuck J."/>
            <person name="Andersen M.R."/>
            <person name="Archer D."/>
            <person name="Bencina M."/>
            <person name="Braus G."/>
            <person name="Coutinho P."/>
            <person name="von Dohren H."/>
            <person name="Doonan J."/>
            <person name="Driessen A.J."/>
            <person name="Durek P."/>
            <person name="Espeso E."/>
            <person name="Fekete E."/>
            <person name="Flipphi M."/>
            <person name="Estrada C.G."/>
            <person name="Geysens S."/>
            <person name="Goldman G."/>
            <person name="de Groot P.W."/>
            <person name="Hansen K."/>
            <person name="Harris S.D."/>
            <person name="Heinekamp T."/>
            <person name="Helmstaedt K."/>
            <person name="Henrissat B."/>
            <person name="Hofmann G."/>
            <person name="Homan T."/>
            <person name="Horio T."/>
            <person name="Horiuchi H."/>
            <person name="James S."/>
            <person name="Jones M."/>
            <person name="Karaffa L."/>
            <person name="Karanyi Z."/>
            <person name="Kato M."/>
            <person name="Keller N."/>
            <person name="Kelly D.E."/>
            <person name="Kiel J.A."/>
            <person name="Kim J.M."/>
            <person name="van der Klei I.J."/>
            <person name="Klis F.M."/>
            <person name="Kovalchuk A."/>
            <person name="Krasevec N."/>
            <person name="Kubicek C.P."/>
            <person name="Liu B."/>
            <person name="Maccabe A."/>
            <person name="Meyer V."/>
            <person name="Mirabito P."/>
            <person name="Miskei M."/>
            <person name="Mos M."/>
            <person name="Mullins J."/>
            <person name="Nelson D.R."/>
            <person name="Nielsen J."/>
            <person name="Oakley B.R."/>
            <person name="Osmani S.A."/>
            <person name="Pakula T."/>
            <person name="Paszewski A."/>
            <person name="Paulsen I."/>
            <person name="Pilsyk S."/>
            <person name="Pocsi I."/>
            <person name="Punt P.J."/>
            <person name="Ram A.F."/>
            <person name="Ren Q."/>
            <person name="Robellet X."/>
            <person name="Robson G."/>
            <person name="Seiboth B."/>
            <person name="van Solingen P."/>
            <person name="Specht T."/>
            <person name="Sun J."/>
            <person name="Taheri-Talesh N."/>
            <person name="Takeshita N."/>
            <person name="Ussery D."/>
            <person name="vanKuyk P.A."/>
            <person name="Visser H."/>
            <person name="van de Vondervoort P.J."/>
            <person name="de Vries R.P."/>
            <person name="Walton J."/>
            <person name="Xiang X."/>
            <person name="Xiong Y."/>
            <person name="Zeng A.P."/>
            <person name="Brandt B.W."/>
            <person name="Cornell M.J."/>
            <person name="van den Hondel C.A."/>
            <person name="Visser J."/>
            <person name="Oliver S.G."/>
            <person name="Turner G."/>
        </authorList>
    </citation>
    <scope>GENOME REANNOTATION</scope>
    <source>
        <strain evidence="4">FGSC A4 / ATCC 38163 / CBS 112.46 / NRRL 194 / M139</strain>
    </source>
</reference>
<dbReference type="PANTHER" id="PTHR46082">
    <property type="entry name" value="ATP/GTP-BINDING PROTEIN-RELATED"/>
    <property type="match status" value="1"/>
</dbReference>
<dbReference type="AlphaFoldDB" id="Q5B541"/>
<protein>
    <submittedName>
        <fullName evidence="3">Uncharacterized protein</fullName>
    </submittedName>
</protein>
<dbReference type="OrthoDB" id="5986190at2759"/>
<dbReference type="Pfam" id="PF13374">
    <property type="entry name" value="TPR_10"/>
    <property type="match status" value="1"/>
</dbReference>
<gene>
    <name evidence="3" type="ORF">ANIA_04339</name>
</gene>
<dbReference type="OMA" id="QHPETWI"/>
<dbReference type="RefSeq" id="XP_661943.1">
    <property type="nucleotide sequence ID" value="XM_656851.1"/>
</dbReference>
<evidence type="ECO:0000313" key="4">
    <source>
        <dbReference type="Proteomes" id="UP000000560"/>
    </source>
</evidence>
<dbReference type="eggNOG" id="KOG1840">
    <property type="taxonomic scope" value="Eukaryota"/>
</dbReference>
<evidence type="ECO:0000313" key="3">
    <source>
        <dbReference type="EMBL" id="CBF77728.1"/>
    </source>
</evidence>
<dbReference type="STRING" id="227321.Q5B541"/>
<dbReference type="KEGG" id="ani:ANIA_04339"/>
<feature type="region of interest" description="Disordered" evidence="2">
    <location>
        <begin position="65"/>
        <end position="100"/>
    </location>
</feature>
<dbReference type="InterPro" id="IPR019734">
    <property type="entry name" value="TPR_rpt"/>
</dbReference>
<dbReference type="PANTHER" id="PTHR46082:SF10">
    <property type="entry name" value="NB-ARC DOMAIN-CONTAINING PROTEIN"/>
    <property type="match status" value="1"/>
</dbReference>
<evidence type="ECO:0000256" key="1">
    <source>
        <dbReference type="PROSITE-ProRule" id="PRU00339"/>
    </source>
</evidence>
<dbReference type="HOGENOM" id="CLU_000288_125_13_1"/>
<dbReference type="EMBL" id="BN001303">
    <property type="protein sequence ID" value="CBF77728.1"/>
    <property type="molecule type" value="Genomic_DNA"/>
</dbReference>
<name>Q5B541_EMENI</name>
<sequence>MSVARRAGPIKSRSPFVLTPKSFLVFLPLTGLPKLQNGLQGLLPCLFSSDTFGILETTIVRRRAPSAANSAPTVTNGSRQGASGAPLDKPAYPHSAPETGYLRPDTFLRTLVPGKSPKIDIVAIHGLNPKNKERHAERTWELNGKIWLRDFLPSQLPQARIMIYGYNSNVSIQSSSAGVREQAQNLLNRLWLERQSWWYSGQGAFFGTPHRGSQLAKLGETVAKAVRAFLRTPNNTFINALKENDLYANELSANFSQLLEDYKYINFYETLPLRSLGIIVEKKSATLGLPDSREITVALLGDHESICRFASEEDDNYKHVSGLITRFAAIAMRECEEASLFGELGTESTLAGLSLVDQLGSRTCMIPFPRNQAFVGRASILEQVKSQILPIGTTSRLVLFGLGGVGTRKSHIAIEFAHQIYTELQASVFWVSASSIDRFREGYSAIFDEHISDSDVKCDKAVRVKEWLEKEHDEWVLIIDNADETSLFEPSKHGKQSESQSILEFIPESQRGVILVTTRNRAAGVKFTKGAAKALIEVKPMTSEEAKLLIKSNVTEQILEEDELDRLSEILGHLPLAIVQAAAFMQENSMSVSEYIELYNDSEETSMDLLCEPFETLGRDTGVPNAVATTLIVSLDQIKERDPKAVEILQLIPFLDRNEVPKSLVQHRIKRPLELTKALGTLKAFSLIVPTNGKGDFSFHRLVQLVLRKWLILESLYEEKSVHAMELLDELYPDATFENWGTCAAYLPHAQSVLSLVSEAHDESRKKRIHLQEGIAYYLWSQGYYQEAEKLDALIVEEKKREFGPEHPETLESMTGLAATYHDQARWAEAEQLDSFVLEARRKMLGSSDRLTLTTMANLATTYVSQDRMQEAESLRREVYETSKSEFGEEDEDTIIAMTNLGTLYIDLGKVEEAAGLIQRALAWRTKSQGPEHKDTLVCSSTLAKVYKAQGKLEEAEELALQCLTVSEAVLGPQHPETWIRKTIVADIYLERGKLDMAEEQFVQMIEKMEQEKAPRYDILEKILRLAGVYRAKGDEKMVVKLEGEALDGSIQELGPDHPFTMRCLYFVAVTHKQYGRDAEAIRLMTLATHREEKVLGPYHDSTLESFHMLREWCGDDVAIQKLLEIDERGESKPSGWRGRSTVGES</sequence>
<accession>Q5B541</accession>
<dbReference type="InParanoid" id="Q5B541"/>
<keyword evidence="4" id="KW-1185">Reference proteome</keyword>
<proteinExistence type="predicted"/>
<organism evidence="3 4">
    <name type="scientific">Emericella nidulans (strain FGSC A4 / ATCC 38163 / CBS 112.46 / NRRL 194 / M139)</name>
    <name type="common">Aspergillus nidulans</name>
    <dbReference type="NCBI Taxonomy" id="227321"/>
    <lineage>
        <taxon>Eukaryota</taxon>
        <taxon>Fungi</taxon>
        <taxon>Dikarya</taxon>
        <taxon>Ascomycota</taxon>
        <taxon>Pezizomycotina</taxon>
        <taxon>Eurotiomycetes</taxon>
        <taxon>Eurotiomycetidae</taxon>
        <taxon>Eurotiales</taxon>
        <taxon>Aspergillaceae</taxon>
        <taxon>Aspergillus</taxon>
        <taxon>Aspergillus subgen. Nidulantes</taxon>
    </lineage>
</organism>
<dbReference type="PROSITE" id="PS50005">
    <property type="entry name" value="TPR"/>
    <property type="match status" value="1"/>
</dbReference>
<dbReference type="Pfam" id="PF13424">
    <property type="entry name" value="TPR_12"/>
    <property type="match status" value="2"/>
</dbReference>
<dbReference type="Proteomes" id="UP000000560">
    <property type="component" value="Chromosome III"/>
</dbReference>
<dbReference type="InterPro" id="IPR053137">
    <property type="entry name" value="NLR-like"/>
</dbReference>
<dbReference type="GeneID" id="2872141"/>
<dbReference type="NCBIfam" id="NF040586">
    <property type="entry name" value="FxSxx_TPR"/>
    <property type="match status" value="1"/>
</dbReference>